<protein>
    <recommendedName>
        <fullName evidence="7">Anaerobic ribonucleoside-triphosphate reductase-activating protein</fullName>
        <ecNumber evidence="7">1.97.1.-</ecNumber>
    </recommendedName>
</protein>
<comment type="similarity">
    <text evidence="7">Belongs to the organic radical-activating enzymes family.</text>
</comment>
<dbReference type="SFLD" id="SFLDF00299">
    <property type="entry name" value="anaerobic_ribonucleoside-triph"/>
    <property type="match status" value="1"/>
</dbReference>
<evidence type="ECO:0000313" key="8">
    <source>
        <dbReference type="EMBL" id="HIU55627.1"/>
    </source>
</evidence>
<organism evidence="8 9">
    <name type="scientific">Candidatus Gallibacteroides avistercoris</name>
    <dbReference type="NCBI Taxonomy" id="2840833"/>
    <lineage>
        <taxon>Bacteria</taxon>
        <taxon>Pseudomonadati</taxon>
        <taxon>Bacteroidota</taxon>
        <taxon>Bacteroidia</taxon>
        <taxon>Bacteroidales</taxon>
        <taxon>Bacteroidaceae</taxon>
        <taxon>Bacteroidaceae incertae sedis</taxon>
        <taxon>Candidatus Gallibacteroides</taxon>
    </lineage>
</organism>
<dbReference type="EC" id="1.97.1.-" evidence="7"/>
<dbReference type="NCBIfam" id="TIGR02491">
    <property type="entry name" value="NrdG"/>
    <property type="match status" value="1"/>
</dbReference>
<evidence type="ECO:0000256" key="6">
    <source>
        <dbReference type="ARBA" id="ARBA00023014"/>
    </source>
</evidence>
<dbReference type="Pfam" id="PF13353">
    <property type="entry name" value="Fer4_12"/>
    <property type="match status" value="1"/>
</dbReference>
<evidence type="ECO:0000256" key="7">
    <source>
        <dbReference type="PIRNR" id="PIRNR000368"/>
    </source>
</evidence>
<reference evidence="8" key="2">
    <citation type="journal article" date="2021" name="PeerJ">
        <title>Extensive microbial diversity within the chicken gut microbiome revealed by metagenomics and culture.</title>
        <authorList>
            <person name="Gilroy R."/>
            <person name="Ravi A."/>
            <person name="Getino M."/>
            <person name="Pursley I."/>
            <person name="Horton D.L."/>
            <person name="Alikhan N.F."/>
            <person name="Baker D."/>
            <person name="Gharbi K."/>
            <person name="Hall N."/>
            <person name="Watson M."/>
            <person name="Adriaenssens E.M."/>
            <person name="Foster-Nyarko E."/>
            <person name="Jarju S."/>
            <person name="Secka A."/>
            <person name="Antonio M."/>
            <person name="Oren A."/>
            <person name="Chaudhuri R.R."/>
            <person name="La Ragione R."/>
            <person name="Hildebrand F."/>
            <person name="Pallen M.J."/>
        </authorList>
    </citation>
    <scope>NUCLEOTIDE SEQUENCE</scope>
    <source>
        <strain evidence="8">CHK158-818</strain>
    </source>
</reference>
<accession>A0A9D1SDJ2</accession>
<dbReference type="PANTHER" id="PTHR30352:SF2">
    <property type="entry name" value="ANAEROBIC RIBONUCLEOSIDE-TRIPHOSPHATE REDUCTASE-ACTIVATING PROTEIN"/>
    <property type="match status" value="1"/>
</dbReference>
<dbReference type="GO" id="GO:0051539">
    <property type="term" value="F:4 iron, 4 sulfur cluster binding"/>
    <property type="evidence" value="ECO:0007669"/>
    <property type="project" value="UniProtKB-KW"/>
</dbReference>
<dbReference type="Gene3D" id="3.20.20.70">
    <property type="entry name" value="Aldolase class I"/>
    <property type="match status" value="1"/>
</dbReference>
<comment type="function">
    <text evidence="7">Activation of anaerobic ribonucleoside-triphosphate reductase under anaerobic conditions by generation of an organic free radical, using S-adenosylmethionine and reduced flavodoxin as cosubstrates to produce 5'-deoxy-adenosine.</text>
</comment>
<dbReference type="InterPro" id="IPR012837">
    <property type="entry name" value="NrdG"/>
</dbReference>
<dbReference type="PANTHER" id="PTHR30352">
    <property type="entry name" value="PYRUVATE FORMATE-LYASE-ACTIVATING ENZYME"/>
    <property type="match status" value="1"/>
</dbReference>
<dbReference type="InterPro" id="IPR034457">
    <property type="entry name" value="Organic_radical-activating"/>
</dbReference>
<reference evidence="8" key="1">
    <citation type="submission" date="2020-10" db="EMBL/GenBank/DDBJ databases">
        <authorList>
            <person name="Gilroy R."/>
        </authorList>
    </citation>
    <scope>NUCLEOTIDE SEQUENCE</scope>
    <source>
        <strain evidence="8">CHK158-818</strain>
    </source>
</reference>
<dbReference type="SFLD" id="SFLDG01066">
    <property type="entry name" value="organic_radical-activating_enz"/>
    <property type="match status" value="1"/>
</dbReference>
<keyword evidence="2" id="KW-0004">4Fe-4S</keyword>
<keyword evidence="5" id="KW-0408">Iron</keyword>
<dbReference type="PIRSF" id="PIRSF000368">
    <property type="entry name" value="NrdG"/>
    <property type="match status" value="1"/>
</dbReference>
<dbReference type="SUPFAM" id="SSF102114">
    <property type="entry name" value="Radical SAM enzymes"/>
    <property type="match status" value="1"/>
</dbReference>
<dbReference type="Proteomes" id="UP000824112">
    <property type="component" value="Unassembled WGS sequence"/>
</dbReference>
<keyword evidence="6" id="KW-0411">Iron-sulfur</keyword>
<evidence type="ECO:0000313" key="9">
    <source>
        <dbReference type="Proteomes" id="UP000824112"/>
    </source>
</evidence>
<evidence type="ECO:0000256" key="5">
    <source>
        <dbReference type="ARBA" id="ARBA00023004"/>
    </source>
</evidence>
<comment type="caution">
    <text evidence="8">The sequence shown here is derived from an EMBL/GenBank/DDBJ whole genome shotgun (WGS) entry which is preliminary data.</text>
</comment>
<keyword evidence="3" id="KW-0949">S-adenosyl-L-methionine</keyword>
<dbReference type="GO" id="GO:0004748">
    <property type="term" value="F:ribonucleoside-diphosphate reductase activity, thioredoxin disulfide as acceptor"/>
    <property type="evidence" value="ECO:0007669"/>
    <property type="project" value="TreeGrafter"/>
</dbReference>
<evidence type="ECO:0000256" key="2">
    <source>
        <dbReference type="ARBA" id="ARBA00022485"/>
    </source>
</evidence>
<dbReference type="InterPro" id="IPR058240">
    <property type="entry name" value="rSAM_sf"/>
</dbReference>
<dbReference type="InterPro" id="IPR007197">
    <property type="entry name" value="rSAM"/>
</dbReference>
<dbReference type="GO" id="GO:0043365">
    <property type="term" value="F:[formate-C-acetyltransferase]-activating enzyme activity"/>
    <property type="evidence" value="ECO:0007669"/>
    <property type="project" value="InterPro"/>
</dbReference>
<gene>
    <name evidence="8" type="primary">nrdG</name>
    <name evidence="8" type="ORF">IAB03_07485</name>
</gene>
<keyword evidence="7" id="KW-0560">Oxidoreductase</keyword>
<dbReference type="SFLD" id="SFLDG01063">
    <property type="entry name" value="activating_enzymes__group_1"/>
    <property type="match status" value="1"/>
</dbReference>
<evidence type="ECO:0000256" key="4">
    <source>
        <dbReference type="ARBA" id="ARBA00022723"/>
    </source>
</evidence>
<evidence type="ECO:0000256" key="1">
    <source>
        <dbReference type="ARBA" id="ARBA00001966"/>
    </source>
</evidence>
<name>A0A9D1SDJ2_9BACT</name>
<proteinExistence type="inferred from homology"/>
<evidence type="ECO:0000256" key="3">
    <source>
        <dbReference type="ARBA" id="ARBA00022691"/>
    </source>
</evidence>
<dbReference type="SFLD" id="SFLDS00029">
    <property type="entry name" value="Radical_SAM"/>
    <property type="match status" value="1"/>
</dbReference>
<dbReference type="GO" id="GO:0046872">
    <property type="term" value="F:metal ion binding"/>
    <property type="evidence" value="ECO:0007669"/>
    <property type="project" value="UniProtKB-KW"/>
</dbReference>
<dbReference type="InterPro" id="IPR013785">
    <property type="entry name" value="Aldolase_TIM"/>
</dbReference>
<keyword evidence="4" id="KW-0479">Metal-binding</keyword>
<dbReference type="AlphaFoldDB" id="A0A9D1SDJ2"/>
<comment type="cofactor">
    <cofactor evidence="1">
        <name>[4Fe-4S] cluster</name>
        <dbReference type="ChEBI" id="CHEBI:49883"/>
    </cofactor>
</comment>
<dbReference type="EMBL" id="DVNA01000168">
    <property type="protein sequence ID" value="HIU55627.1"/>
    <property type="molecule type" value="Genomic_DNA"/>
</dbReference>
<sequence>MNNNTIFILDIVEETVVDGPGFRTVVYAAGCPHRCAGCHNPRSWNIEAGYPMSVADILAKIEADEFAQVTFSGGDPIYQVEAFTALARRIKEKTGKNIWCYTGWRYENIVHSKRLSQILPYIDVLVDGRYEESLRDEWLPFRGSSNQRLIDVQASLSSGVVVLFSECGIKNVFCK</sequence>